<dbReference type="EMBL" id="ANIZ01000044">
    <property type="protein sequence ID" value="ETI57413.1"/>
    <property type="molecule type" value="Genomic_DNA"/>
</dbReference>
<feature type="non-terminal residue" evidence="1">
    <location>
        <position position="1"/>
    </location>
</feature>
<dbReference type="AlphaFoldDB" id="V9G2L1"/>
<keyword evidence="2" id="KW-1185">Reference proteome</keyword>
<reference evidence="1 2" key="1">
    <citation type="submission" date="2013-11" db="EMBL/GenBank/DDBJ databases">
        <title>The Genome Sequence of Phytophthora parasitica P1569.</title>
        <authorList>
            <consortium name="The Broad Institute Genomics Platform"/>
            <person name="Russ C."/>
            <person name="Tyler B."/>
            <person name="Panabieres F."/>
            <person name="Shan W."/>
            <person name="Tripathy S."/>
            <person name="Grunwald N."/>
            <person name="Machado M."/>
            <person name="Johnson C.S."/>
            <person name="Arredondo F."/>
            <person name="Hong C."/>
            <person name="Coffey M."/>
            <person name="Young S.K."/>
            <person name="Zeng Q."/>
            <person name="Gargeya S."/>
            <person name="Fitzgerald M."/>
            <person name="Abouelleil A."/>
            <person name="Alvarado L."/>
            <person name="Chapman S.B."/>
            <person name="Gainer-Dewar J."/>
            <person name="Goldberg J."/>
            <person name="Griggs A."/>
            <person name="Gujja S."/>
            <person name="Hansen M."/>
            <person name="Howarth C."/>
            <person name="Imamovic A."/>
            <person name="Ireland A."/>
            <person name="Larimer J."/>
            <person name="McCowan C."/>
            <person name="Murphy C."/>
            <person name="Pearson M."/>
            <person name="Poon T.W."/>
            <person name="Priest M."/>
            <person name="Roberts A."/>
            <person name="Saif S."/>
            <person name="Shea T."/>
            <person name="Sykes S."/>
            <person name="Wortman J."/>
            <person name="Nusbaum C."/>
            <person name="Birren B."/>
        </authorList>
    </citation>
    <scope>NUCLEOTIDE SEQUENCE [LARGE SCALE GENOMIC DNA]</scope>
    <source>
        <strain evidence="1 2">P1569</strain>
    </source>
</reference>
<comment type="caution">
    <text evidence="1">The sequence shown here is derived from an EMBL/GenBank/DDBJ whole genome shotgun (WGS) entry which is preliminary data.</text>
</comment>
<dbReference type="Proteomes" id="UP000018721">
    <property type="component" value="Unassembled WGS sequence"/>
</dbReference>
<gene>
    <name evidence="1" type="ORF">F443_00289</name>
</gene>
<name>V9G2L1_PHYNI</name>
<evidence type="ECO:0000313" key="1">
    <source>
        <dbReference type="EMBL" id="ETI57413.1"/>
    </source>
</evidence>
<accession>V9G2L1</accession>
<sequence>RLSTSVERADSHFYFLKCRGSHFPPHRGSLSLPLYRVCRGHTQSVMPVHARTVSALDARVLSGGTEVGQASCSHSRSALLDHSHTSTKSRTCPPQVPPTLQFTIKMDNAQIAKYWSEEYAIGRIDLPDDTCRAELEEIKPLKVEPIFVDVYGDTEEGDPKDYKFR</sequence>
<proteinExistence type="predicted"/>
<evidence type="ECO:0000313" key="2">
    <source>
        <dbReference type="Proteomes" id="UP000018721"/>
    </source>
</evidence>
<dbReference type="HOGENOM" id="CLU_137164_0_0_1"/>
<organism evidence="1 2">
    <name type="scientific">Phytophthora nicotianae P1569</name>
    <dbReference type="NCBI Taxonomy" id="1317065"/>
    <lineage>
        <taxon>Eukaryota</taxon>
        <taxon>Sar</taxon>
        <taxon>Stramenopiles</taxon>
        <taxon>Oomycota</taxon>
        <taxon>Peronosporomycetes</taxon>
        <taxon>Peronosporales</taxon>
        <taxon>Peronosporaceae</taxon>
        <taxon>Phytophthora</taxon>
    </lineage>
</organism>
<protein>
    <submittedName>
        <fullName evidence="1">Uncharacterized protein</fullName>
    </submittedName>
</protein>